<organism evidence="1 2">
    <name type="scientific">Tanacetum coccineum</name>
    <dbReference type="NCBI Taxonomy" id="301880"/>
    <lineage>
        <taxon>Eukaryota</taxon>
        <taxon>Viridiplantae</taxon>
        <taxon>Streptophyta</taxon>
        <taxon>Embryophyta</taxon>
        <taxon>Tracheophyta</taxon>
        <taxon>Spermatophyta</taxon>
        <taxon>Magnoliopsida</taxon>
        <taxon>eudicotyledons</taxon>
        <taxon>Gunneridae</taxon>
        <taxon>Pentapetalae</taxon>
        <taxon>asterids</taxon>
        <taxon>campanulids</taxon>
        <taxon>Asterales</taxon>
        <taxon>Asteraceae</taxon>
        <taxon>Asteroideae</taxon>
        <taxon>Anthemideae</taxon>
        <taxon>Anthemidinae</taxon>
        <taxon>Tanacetum</taxon>
    </lineage>
</organism>
<gene>
    <name evidence="1" type="ORF">Tco_0893491</name>
</gene>
<dbReference type="EMBL" id="BQNB010014065">
    <property type="protein sequence ID" value="GJT23554.1"/>
    <property type="molecule type" value="Genomic_DNA"/>
</dbReference>
<reference evidence="1" key="2">
    <citation type="submission" date="2022-01" db="EMBL/GenBank/DDBJ databases">
        <authorList>
            <person name="Yamashiro T."/>
            <person name="Shiraishi A."/>
            <person name="Satake H."/>
            <person name="Nakayama K."/>
        </authorList>
    </citation>
    <scope>NUCLEOTIDE SEQUENCE</scope>
</reference>
<evidence type="ECO:0000313" key="2">
    <source>
        <dbReference type="Proteomes" id="UP001151760"/>
    </source>
</evidence>
<reference evidence="1" key="1">
    <citation type="journal article" date="2022" name="Int. J. Mol. Sci.">
        <title>Draft Genome of Tanacetum Coccineum: Genomic Comparison of Closely Related Tanacetum-Family Plants.</title>
        <authorList>
            <person name="Yamashiro T."/>
            <person name="Shiraishi A."/>
            <person name="Nakayama K."/>
            <person name="Satake H."/>
        </authorList>
    </citation>
    <scope>NUCLEOTIDE SEQUENCE</scope>
</reference>
<keyword evidence="2" id="KW-1185">Reference proteome</keyword>
<comment type="caution">
    <text evidence="1">The sequence shown here is derived from an EMBL/GenBank/DDBJ whole genome shotgun (WGS) entry which is preliminary data.</text>
</comment>
<dbReference type="Proteomes" id="UP001151760">
    <property type="component" value="Unassembled WGS sequence"/>
</dbReference>
<name>A0ABQ5CAH5_9ASTR</name>
<protein>
    <submittedName>
        <fullName evidence="1">Uncharacterized protein</fullName>
    </submittedName>
</protein>
<evidence type="ECO:0000313" key="1">
    <source>
        <dbReference type="EMBL" id="GJT23554.1"/>
    </source>
</evidence>
<feature type="non-terminal residue" evidence="1">
    <location>
        <position position="1"/>
    </location>
</feature>
<accession>A0ABQ5CAH5</accession>
<sequence>VFYEGGILEAVGTVVEKTSAKKLIQPSGSMFWVTCSLAKIGRMAESENCSPQQPPQAMIIITSEKIAILTMAGYDNSERLRLR</sequence>
<proteinExistence type="predicted"/>